<protein>
    <submittedName>
        <fullName evidence="2">Cupin domain-containing protein</fullName>
    </submittedName>
</protein>
<dbReference type="Gene3D" id="2.60.120.10">
    <property type="entry name" value="Jelly Rolls"/>
    <property type="match status" value="1"/>
</dbReference>
<comment type="caution">
    <text evidence="2">The sequence shown here is derived from an EMBL/GenBank/DDBJ whole genome shotgun (WGS) entry which is preliminary data.</text>
</comment>
<sequence length="139" mass="15302">MNVDTQACTVVRSGLSYTGRQGYDYDHGISNATSNAKALCLHRAPLPPGARAVAHLHEDHESAIFVVRGRGEFWWGAELEHHELVEAGDYIHIPAGVPHVPYNPGPDVFEVVLARTDPNEQESVVTLPELDALPHLPRR</sequence>
<dbReference type="InterPro" id="IPR017102">
    <property type="entry name" value="UCP037087"/>
</dbReference>
<dbReference type="AlphaFoldDB" id="A0A9X3N5K3"/>
<dbReference type="RefSeq" id="WP_270024175.1">
    <property type="nucleotide sequence ID" value="NZ_JAPDDP010000007.1"/>
</dbReference>
<evidence type="ECO:0000259" key="1">
    <source>
        <dbReference type="Pfam" id="PF07883"/>
    </source>
</evidence>
<keyword evidence="3" id="KW-1185">Reference proteome</keyword>
<name>A0A9X3N5K3_9ACTN</name>
<dbReference type="InterPro" id="IPR013096">
    <property type="entry name" value="Cupin_2"/>
</dbReference>
<dbReference type="SUPFAM" id="SSF51182">
    <property type="entry name" value="RmlC-like cupins"/>
    <property type="match status" value="1"/>
</dbReference>
<feature type="domain" description="Cupin type-2" evidence="1">
    <location>
        <begin position="46"/>
        <end position="112"/>
    </location>
</feature>
<dbReference type="InterPro" id="IPR011051">
    <property type="entry name" value="RmlC_Cupin_sf"/>
</dbReference>
<accession>A0A9X3N5K3</accession>
<reference evidence="2" key="1">
    <citation type="submission" date="2022-10" db="EMBL/GenBank/DDBJ databases">
        <title>The WGS of Solirubrobacter phytolaccae KCTC 29190.</title>
        <authorList>
            <person name="Jiang Z."/>
        </authorList>
    </citation>
    <scope>NUCLEOTIDE SEQUENCE</scope>
    <source>
        <strain evidence="2">KCTC 29190</strain>
    </source>
</reference>
<dbReference type="PIRSF" id="PIRSF037087">
    <property type="entry name" value="UCP037087"/>
    <property type="match status" value="1"/>
</dbReference>
<evidence type="ECO:0000313" key="2">
    <source>
        <dbReference type="EMBL" id="MDA0179866.1"/>
    </source>
</evidence>
<dbReference type="EMBL" id="JAPDDP010000007">
    <property type="protein sequence ID" value="MDA0179866.1"/>
    <property type="molecule type" value="Genomic_DNA"/>
</dbReference>
<dbReference type="CDD" id="cd02210">
    <property type="entry name" value="cupin_BLR2406-like"/>
    <property type="match status" value="1"/>
</dbReference>
<gene>
    <name evidence="2" type="ORF">OJ997_06135</name>
</gene>
<evidence type="ECO:0000313" key="3">
    <source>
        <dbReference type="Proteomes" id="UP001147653"/>
    </source>
</evidence>
<organism evidence="2 3">
    <name type="scientific">Solirubrobacter phytolaccae</name>
    <dbReference type="NCBI Taxonomy" id="1404360"/>
    <lineage>
        <taxon>Bacteria</taxon>
        <taxon>Bacillati</taxon>
        <taxon>Actinomycetota</taxon>
        <taxon>Thermoleophilia</taxon>
        <taxon>Solirubrobacterales</taxon>
        <taxon>Solirubrobacteraceae</taxon>
        <taxon>Solirubrobacter</taxon>
    </lineage>
</organism>
<dbReference type="InterPro" id="IPR014710">
    <property type="entry name" value="RmlC-like_jellyroll"/>
</dbReference>
<proteinExistence type="predicted"/>
<dbReference type="Proteomes" id="UP001147653">
    <property type="component" value="Unassembled WGS sequence"/>
</dbReference>
<dbReference type="Pfam" id="PF07883">
    <property type="entry name" value="Cupin_2"/>
    <property type="match status" value="1"/>
</dbReference>